<proteinExistence type="predicted"/>
<evidence type="ECO:0000256" key="1">
    <source>
        <dbReference type="SAM" id="MobiDB-lite"/>
    </source>
</evidence>
<dbReference type="Proteomes" id="UP000184275">
    <property type="component" value="Unassembled WGS sequence"/>
</dbReference>
<evidence type="ECO:0000313" key="3">
    <source>
        <dbReference type="EMBL" id="SHK26472.1"/>
    </source>
</evidence>
<accession>A0A1M6R210</accession>
<feature type="compositionally biased region" description="Low complexity" evidence="1">
    <location>
        <begin position="23"/>
        <end position="52"/>
    </location>
</feature>
<feature type="chain" id="PRO_5009920484" evidence="2">
    <location>
        <begin position="19"/>
        <end position="388"/>
    </location>
</feature>
<keyword evidence="4" id="KW-1185">Reference proteome</keyword>
<name>A0A1M6R210_9BACT</name>
<dbReference type="AlphaFoldDB" id="A0A1M6R210"/>
<dbReference type="RefSeq" id="WP_073302401.1">
    <property type="nucleotide sequence ID" value="NZ_FRAW01000003.1"/>
</dbReference>
<sequence length="388" mass="42947">MILKNFSVFSLASVMMFAACSSDSSSSANSEIDSSSSVSEKESSSSQASESAGPIWEMMQEMPNMDLGERYGAKLWLSAGKNGFYSLWIVDTANSETTYGTVAKKAGISSGELQFSSADGFVFAKGFQPGDSFLKELDKGISLRFSVEDSSLMVSINGEDDFKVGKATRKIDKDYLSRSDSLVGKTLEWNSGDGESVYRFYKNGEYVRLFGDDSDENQFEAGYYDIHRQHLLTTPVHFAGKVLTLGNYALKIGSGEYTFESSDNSETYTVSSMKVSYPDAALLTQNAWEAESNDSLKWTLEMKESSYVIAGKTGLSDNTTKIRRVGDWGVFGDYLVLTVDTCQAAKQVNCYMERGQILQLKESGFEFDNFDTKSEYATPREWTAVEME</sequence>
<protein>
    <submittedName>
        <fullName evidence="3">Uncharacterized protein</fullName>
    </submittedName>
</protein>
<feature type="region of interest" description="Disordered" evidence="1">
    <location>
        <begin position="23"/>
        <end position="54"/>
    </location>
</feature>
<evidence type="ECO:0000313" key="4">
    <source>
        <dbReference type="Proteomes" id="UP000184275"/>
    </source>
</evidence>
<dbReference type="EMBL" id="FRAW01000003">
    <property type="protein sequence ID" value="SHK26472.1"/>
    <property type="molecule type" value="Genomic_DNA"/>
</dbReference>
<gene>
    <name evidence="3" type="ORF">SAMN05720469_10383</name>
</gene>
<dbReference type="PROSITE" id="PS51257">
    <property type="entry name" value="PROKAR_LIPOPROTEIN"/>
    <property type="match status" value="1"/>
</dbReference>
<keyword evidence="2" id="KW-0732">Signal</keyword>
<organism evidence="3 4">
    <name type="scientific">Fibrobacter intestinalis</name>
    <dbReference type="NCBI Taxonomy" id="28122"/>
    <lineage>
        <taxon>Bacteria</taxon>
        <taxon>Pseudomonadati</taxon>
        <taxon>Fibrobacterota</taxon>
        <taxon>Fibrobacteria</taxon>
        <taxon>Fibrobacterales</taxon>
        <taxon>Fibrobacteraceae</taxon>
        <taxon>Fibrobacter</taxon>
    </lineage>
</organism>
<feature type="signal peptide" evidence="2">
    <location>
        <begin position="1"/>
        <end position="18"/>
    </location>
</feature>
<reference evidence="4" key="1">
    <citation type="submission" date="2016-11" db="EMBL/GenBank/DDBJ databases">
        <authorList>
            <person name="Varghese N."/>
            <person name="Submissions S."/>
        </authorList>
    </citation>
    <scope>NUCLEOTIDE SEQUENCE [LARGE SCALE GENOMIC DNA]</scope>
    <source>
        <strain evidence="4">UWOS</strain>
    </source>
</reference>
<evidence type="ECO:0000256" key="2">
    <source>
        <dbReference type="SAM" id="SignalP"/>
    </source>
</evidence>